<protein>
    <submittedName>
        <fullName evidence="7">Very short patch repair endonuclease</fullName>
    </submittedName>
</protein>
<dbReference type="GO" id="GO:0016787">
    <property type="term" value="F:hydrolase activity"/>
    <property type="evidence" value="ECO:0007669"/>
    <property type="project" value="UniProtKB-KW"/>
</dbReference>
<keyword evidence="5" id="KW-0234">DNA repair</keyword>
<sequence>MPDTMTPEQRHRCMAAIRGKDTRPEMVVRRWLWAQGYRYRLHVRRLPGTPDIVLHRYHTVINVNGCFWHGHEGCPHFTLPKTRTAYWRDKIAHNRQRDARNLDTLKHMGWYVITLWECDLAPAKRQRTLMGLSLALSTIYLKVAGARGHAEQQPLAAEPVKPYLPRR</sequence>
<dbReference type="Proteomes" id="UP000483362">
    <property type="component" value="Unassembled WGS sequence"/>
</dbReference>
<keyword evidence="3" id="KW-0227">DNA damage</keyword>
<dbReference type="Pfam" id="PF03852">
    <property type="entry name" value="Vsr"/>
    <property type="match status" value="1"/>
</dbReference>
<evidence type="ECO:0000256" key="2">
    <source>
        <dbReference type="ARBA" id="ARBA00022759"/>
    </source>
</evidence>
<evidence type="ECO:0000256" key="3">
    <source>
        <dbReference type="ARBA" id="ARBA00022763"/>
    </source>
</evidence>
<dbReference type="AlphaFoldDB" id="A0A6L5XGI3"/>
<accession>A0A6L5XGI3</accession>
<evidence type="ECO:0000313" key="8">
    <source>
        <dbReference type="Proteomes" id="UP000483362"/>
    </source>
</evidence>
<dbReference type="InterPro" id="IPR004603">
    <property type="entry name" value="DNA_mismatch_endonuc_vsr"/>
</dbReference>
<keyword evidence="1" id="KW-0540">Nuclease</keyword>
<evidence type="ECO:0000256" key="4">
    <source>
        <dbReference type="ARBA" id="ARBA00022801"/>
    </source>
</evidence>
<evidence type="ECO:0000256" key="5">
    <source>
        <dbReference type="ARBA" id="ARBA00023204"/>
    </source>
</evidence>
<keyword evidence="8" id="KW-1185">Reference proteome</keyword>
<evidence type="ECO:0000313" key="7">
    <source>
        <dbReference type="EMBL" id="MSS18558.1"/>
    </source>
</evidence>
<keyword evidence="2 7" id="KW-0255">Endonuclease</keyword>
<dbReference type="GO" id="GO:0006298">
    <property type="term" value="P:mismatch repair"/>
    <property type="evidence" value="ECO:0007669"/>
    <property type="project" value="InterPro"/>
</dbReference>
<dbReference type="InterPro" id="IPR011335">
    <property type="entry name" value="Restrct_endonuc-II-like"/>
</dbReference>
<organism evidence="7 8">
    <name type="scientific">Sodaliphilus pleomorphus</name>
    <dbReference type="NCBI Taxonomy" id="2606626"/>
    <lineage>
        <taxon>Bacteria</taxon>
        <taxon>Pseudomonadati</taxon>
        <taxon>Bacteroidota</taxon>
        <taxon>Bacteroidia</taxon>
        <taxon>Bacteroidales</taxon>
        <taxon>Muribaculaceae</taxon>
        <taxon>Sodaliphilus</taxon>
    </lineage>
</organism>
<dbReference type="SUPFAM" id="SSF52980">
    <property type="entry name" value="Restriction endonuclease-like"/>
    <property type="match status" value="1"/>
</dbReference>
<dbReference type="Gene3D" id="3.40.960.10">
    <property type="entry name" value="VSR Endonuclease"/>
    <property type="match status" value="1"/>
</dbReference>
<dbReference type="CDD" id="cd00221">
    <property type="entry name" value="Vsr"/>
    <property type="match status" value="1"/>
</dbReference>
<evidence type="ECO:0000256" key="1">
    <source>
        <dbReference type="ARBA" id="ARBA00022722"/>
    </source>
</evidence>
<dbReference type="RefSeq" id="WP_154328199.1">
    <property type="nucleotide sequence ID" value="NZ_CP045696.1"/>
</dbReference>
<reference evidence="7 8" key="1">
    <citation type="submission" date="2019-08" db="EMBL/GenBank/DDBJ databases">
        <title>In-depth cultivation of the pig gut microbiome towards novel bacterial diversity and tailored functional studies.</title>
        <authorList>
            <person name="Wylensek D."/>
            <person name="Hitch T.C.A."/>
            <person name="Clavel T."/>
        </authorList>
    </citation>
    <scope>NUCLEOTIDE SEQUENCE [LARGE SCALE GENOMIC DNA]</scope>
    <source>
        <strain evidence="7 8">Oil-RF-744-WCA-WT-10</strain>
    </source>
</reference>
<name>A0A6L5XGI3_9BACT</name>
<dbReference type="GO" id="GO:0004519">
    <property type="term" value="F:endonuclease activity"/>
    <property type="evidence" value="ECO:0007669"/>
    <property type="project" value="UniProtKB-KW"/>
</dbReference>
<comment type="caution">
    <text evidence="7">The sequence shown here is derived from an EMBL/GenBank/DDBJ whole genome shotgun (WGS) entry which is preliminary data.</text>
</comment>
<proteinExistence type="inferred from homology"/>
<dbReference type="NCBIfam" id="TIGR00632">
    <property type="entry name" value="vsr"/>
    <property type="match status" value="1"/>
</dbReference>
<comment type="similarity">
    <text evidence="6">Belongs to the Vsr family.</text>
</comment>
<keyword evidence="4" id="KW-0378">Hydrolase</keyword>
<dbReference type="EMBL" id="VULT01000025">
    <property type="protein sequence ID" value="MSS18558.1"/>
    <property type="molecule type" value="Genomic_DNA"/>
</dbReference>
<gene>
    <name evidence="7" type="ORF">FYJ29_12450</name>
</gene>
<evidence type="ECO:0000256" key="6">
    <source>
        <dbReference type="ARBA" id="ARBA00029466"/>
    </source>
</evidence>